<dbReference type="Gene3D" id="1.25.40.20">
    <property type="entry name" value="Ankyrin repeat-containing domain"/>
    <property type="match status" value="2"/>
</dbReference>
<dbReference type="PANTHER" id="PTHR24198:SF165">
    <property type="entry name" value="ANKYRIN REPEAT-CONTAINING PROTEIN-RELATED"/>
    <property type="match status" value="1"/>
</dbReference>
<keyword evidence="2 3" id="KW-0040">ANK repeat</keyword>
<evidence type="ECO:0000256" key="2">
    <source>
        <dbReference type="ARBA" id="ARBA00023043"/>
    </source>
</evidence>
<dbReference type="AlphaFoldDB" id="A0A1K1RYN3"/>
<dbReference type="Proteomes" id="UP000182248">
    <property type="component" value="Unassembled WGS sequence"/>
</dbReference>
<evidence type="ECO:0000256" key="1">
    <source>
        <dbReference type="ARBA" id="ARBA00022737"/>
    </source>
</evidence>
<accession>A0A1K1RYN3</accession>
<dbReference type="InterPro" id="IPR036770">
    <property type="entry name" value="Ankyrin_rpt-contain_sf"/>
</dbReference>
<keyword evidence="1" id="KW-0677">Repeat</keyword>
<dbReference type="SUPFAM" id="SSF48403">
    <property type="entry name" value="Ankyrin repeat"/>
    <property type="match status" value="1"/>
</dbReference>
<name>A0A1K1RYN3_9FLAO</name>
<gene>
    <name evidence="4" type="ORF">SAMN02927921_04171</name>
</gene>
<dbReference type="STRING" id="1150368.SAMN02927921_04171"/>
<dbReference type="EMBL" id="FPJE01000041">
    <property type="protein sequence ID" value="SFW76916.1"/>
    <property type="molecule type" value="Genomic_DNA"/>
</dbReference>
<proteinExistence type="predicted"/>
<dbReference type="PROSITE" id="PS50297">
    <property type="entry name" value="ANK_REP_REGION"/>
    <property type="match status" value="1"/>
</dbReference>
<dbReference type="RefSeq" id="WP_072319390.1">
    <property type="nucleotide sequence ID" value="NZ_FPJE01000041.1"/>
</dbReference>
<dbReference type="SMART" id="SM00248">
    <property type="entry name" value="ANK"/>
    <property type="match status" value="6"/>
</dbReference>
<dbReference type="PANTHER" id="PTHR24198">
    <property type="entry name" value="ANKYRIN REPEAT AND PROTEIN KINASE DOMAIN-CONTAINING PROTEIN"/>
    <property type="match status" value="1"/>
</dbReference>
<dbReference type="PROSITE" id="PS50088">
    <property type="entry name" value="ANK_REPEAT"/>
    <property type="match status" value="1"/>
</dbReference>
<evidence type="ECO:0000256" key="3">
    <source>
        <dbReference type="PROSITE-ProRule" id="PRU00023"/>
    </source>
</evidence>
<dbReference type="OrthoDB" id="5657095at2"/>
<reference evidence="4 5" key="1">
    <citation type="submission" date="2016-11" db="EMBL/GenBank/DDBJ databases">
        <authorList>
            <person name="Jaros S."/>
            <person name="Januszkiewicz K."/>
            <person name="Wedrychowicz H."/>
        </authorList>
    </citation>
    <scope>NUCLEOTIDE SEQUENCE [LARGE SCALE GENOMIC DNA]</scope>
    <source>
        <strain evidence="4 5">CGMCC 1.12145</strain>
    </source>
</reference>
<keyword evidence="5" id="KW-1185">Reference proteome</keyword>
<organism evidence="4 5">
    <name type="scientific">Sinomicrobium oceani</name>
    <dbReference type="NCBI Taxonomy" id="1150368"/>
    <lineage>
        <taxon>Bacteria</taxon>
        <taxon>Pseudomonadati</taxon>
        <taxon>Bacteroidota</taxon>
        <taxon>Flavobacteriia</taxon>
        <taxon>Flavobacteriales</taxon>
        <taxon>Flavobacteriaceae</taxon>
        <taxon>Sinomicrobium</taxon>
    </lineage>
</organism>
<evidence type="ECO:0000313" key="5">
    <source>
        <dbReference type="Proteomes" id="UP000182248"/>
    </source>
</evidence>
<dbReference type="Pfam" id="PF12796">
    <property type="entry name" value="Ank_2"/>
    <property type="match status" value="1"/>
</dbReference>
<dbReference type="InterPro" id="IPR002110">
    <property type="entry name" value="Ankyrin_rpt"/>
</dbReference>
<sequence length="395" mass="45053">MATFESDTFFRVLFSREEDTLLDYLKNLDGSIPAEQLDKLFHTIIQNKYWHTLEYGITQHRIETDLFEYESFARTPVHTLLVPLFLKEEDWQVYLPLLGRFLRNIDDIDEEVAGHNLLSYAIENKSPLPVLRALADAGITMNYRSQYGLTYLHQYCRQLRMPPPDAMETLRFLLDSGVDINARTVAQTTALFQAVECAHIPATKMLLENGADVNQADTKGITVFYIAAVHQQNPEMFRLLLEYGTPDVTHLTREGENLLNAFLRFIQPNTGSLEILRLLLLNGASLTDTSMYYHKPKSGIDWVAEKPSEILAFLLDEGAMAVNDRDNAGNTILMKVCAYPSNHEEPKAKDSYRKVKMLLKNGADPELENTEDKKAVDYAMEDQLKTKIVQVLLGR</sequence>
<feature type="repeat" description="ANK" evidence="3">
    <location>
        <begin position="186"/>
        <end position="218"/>
    </location>
</feature>
<evidence type="ECO:0000313" key="4">
    <source>
        <dbReference type="EMBL" id="SFW76916.1"/>
    </source>
</evidence>
<protein>
    <submittedName>
        <fullName evidence="4">Ankyrin repeat</fullName>
    </submittedName>
</protein>